<dbReference type="Gene3D" id="3.40.50.300">
    <property type="entry name" value="P-loop containing nucleotide triphosphate hydrolases"/>
    <property type="match status" value="1"/>
</dbReference>
<evidence type="ECO:0000256" key="1">
    <source>
        <dbReference type="ARBA" id="ARBA00005771"/>
    </source>
</evidence>
<dbReference type="PANTHER" id="PTHR11783">
    <property type="entry name" value="SULFOTRANSFERASE SULT"/>
    <property type="match status" value="1"/>
</dbReference>
<dbReference type="InterPro" id="IPR000863">
    <property type="entry name" value="Sulfotransferase_dom"/>
</dbReference>
<proteinExistence type="inferred from homology"/>
<dbReference type="EMBL" id="CP138348">
    <property type="protein sequence ID" value="WPF89976.1"/>
    <property type="molecule type" value="Genomic_DNA"/>
</dbReference>
<reference evidence="4" key="1">
    <citation type="submission" date="2023-11" db="EMBL/GenBank/DDBJ databases">
        <title>Genome sequence of Cyanobacterium aponinum BCRC AL20115.</title>
        <authorList>
            <person name="Chang H.-Y."/>
            <person name="Lin K.-M."/>
            <person name="Hsueh H.-T."/>
            <person name="Chu H.-A."/>
            <person name="Kuo C.-H."/>
        </authorList>
    </citation>
    <scope>NUCLEOTIDE SEQUENCE</scope>
    <source>
        <strain evidence="4">AL20115</strain>
    </source>
</reference>
<keyword evidence="2" id="KW-0808">Transferase</keyword>
<comment type="similarity">
    <text evidence="1">Belongs to the sulfotransferase 1 family.</text>
</comment>
<dbReference type="AlphaFoldDB" id="A0AAF0ZCT0"/>
<gene>
    <name evidence="4" type="ORF">SAY89_06835</name>
</gene>
<organism evidence="4">
    <name type="scientific">Cyanobacterium aponinum AL20115</name>
    <dbReference type="NCBI Taxonomy" id="3090662"/>
    <lineage>
        <taxon>Bacteria</taxon>
        <taxon>Bacillati</taxon>
        <taxon>Cyanobacteriota</taxon>
        <taxon>Cyanophyceae</taxon>
        <taxon>Oscillatoriophycideae</taxon>
        <taxon>Chroococcales</taxon>
        <taxon>Geminocystaceae</taxon>
        <taxon>Cyanobacterium</taxon>
    </lineage>
</organism>
<dbReference type="Pfam" id="PF00685">
    <property type="entry name" value="Sulfotransfer_1"/>
    <property type="match status" value="1"/>
</dbReference>
<evidence type="ECO:0000256" key="2">
    <source>
        <dbReference type="ARBA" id="ARBA00022679"/>
    </source>
</evidence>
<dbReference type="RefSeq" id="WP_099434739.1">
    <property type="nucleotide sequence ID" value="NZ_CP138348.1"/>
</dbReference>
<evidence type="ECO:0000259" key="3">
    <source>
        <dbReference type="Pfam" id="PF00685"/>
    </source>
</evidence>
<dbReference type="InterPro" id="IPR027417">
    <property type="entry name" value="P-loop_NTPase"/>
</dbReference>
<dbReference type="GO" id="GO:0008146">
    <property type="term" value="F:sulfotransferase activity"/>
    <property type="evidence" value="ECO:0007669"/>
    <property type="project" value="InterPro"/>
</dbReference>
<accession>A0AAF0ZCT0</accession>
<dbReference type="SUPFAM" id="SSF52540">
    <property type="entry name" value="P-loop containing nucleoside triphosphate hydrolases"/>
    <property type="match status" value="1"/>
</dbReference>
<sequence>MNKLLEKKLKNYLPQDIAMFLKKNIVSKPRYWFQLKQAQEGFNKFSNLYPQNLIFIAGLPKSGTSWLKKMICCYQGYQEVMIPEANAYEINHGGSHDFDLPEDTFIRLKNKLVVLKLHVHGSEHNLNLLENGQIPFVVIYRDLRDVAVSYYFYVKQTPWHPQYHLYKNLTVEDGLKFFAENLLCEYAKWIESWTKTTENSLRLIIRYEDLLSNPEIELSKIAKHCALDNSPQKIRKIVEINSFSNLSGGRNKGNESSNSFFRKGVAGDWKNHFTPNLKNIYKEKIGDFLVDFNYEKDLDW</sequence>
<name>A0AAF0ZCT0_9CHRO</name>
<feature type="domain" description="Sulfotransferase" evidence="3">
    <location>
        <begin position="54"/>
        <end position="286"/>
    </location>
</feature>
<protein>
    <submittedName>
        <fullName evidence="4">Sulfotransferase domain-containing protein</fullName>
    </submittedName>
</protein>
<evidence type="ECO:0000313" key="4">
    <source>
        <dbReference type="EMBL" id="WPF89976.1"/>
    </source>
</evidence>